<feature type="compositionally biased region" description="Acidic residues" evidence="4">
    <location>
        <begin position="102"/>
        <end position="130"/>
    </location>
</feature>
<dbReference type="Proteomes" id="UP001154282">
    <property type="component" value="Unassembled WGS sequence"/>
</dbReference>
<keyword evidence="2" id="KW-0597">Phosphoprotein</keyword>
<feature type="compositionally biased region" description="Low complexity" evidence="4">
    <location>
        <begin position="443"/>
        <end position="453"/>
    </location>
</feature>
<evidence type="ECO:0000256" key="3">
    <source>
        <dbReference type="ARBA" id="ARBA00023242"/>
    </source>
</evidence>
<feature type="compositionally biased region" description="Basic and acidic residues" evidence="4">
    <location>
        <begin position="465"/>
        <end position="482"/>
    </location>
</feature>
<evidence type="ECO:0000256" key="2">
    <source>
        <dbReference type="ARBA" id="ARBA00022553"/>
    </source>
</evidence>
<feature type="compositionally biased region" description="Basic and acidic residues" evidence="4">
    <location>
        <begin position="668"/>
        <end position="679"/>
    </location>
</feature>
<feature type="region of interest" description="Disordered" evidence="4">
    <location>
        <begin position="873"/>
        <end position="919"/>
    </location>
</feature>
<gene>
    <name evidence="5" type="ORF">LITE_LOCUS15593</name>
</gene>
<keyword evidence="6" id="KW-1185">Reference proteome</keyword>
<feature type="compositionally biased region" description="Basic and acidic residues" evidence="4">
    <location>
        <begin position="86"/>
        <end position="100"/>
    </location>
</feature>
<evidence type="ECO:0000256" key="1">
    <source>
        <dbReference type="ARBA" id="ARBA00004604"/>
    </source>
</evidence>
<sequence>MVERKRKSRDETRQGREKGNSKPRKMSSNKKGGKEKGKRTGPRLPNALMKQLDRINPRSRFDDDDDVSSDGGKDLYEYEEEVAEEEAGKNRRFDAIKNFDYELPEDFVDENVQSDDDDDDNSASSEDEDHNDGKQSSGAADDEKHLRMLQEITQMPSEVFEGRRKKNEIVVSEPYPESEYNPSSDVLDGVGRVTIGDLLGSLQQNPAYSKLRKEMRHVEAKSMPLAAPLSKEAIDKVERQKAYEISKKDITKWEPLIKRNREAPSVIFDKDIDVGFSTVGAIASEFEPRTEFEKKMASLVSDDKVMEAHNEDGAKLLELNKISSEDYKNSRDHIAKMRTLLFRHEVKMKRLKKIKSKTHRRMLKKDRMKGASGEMQMDSEAAKELAIKQEFKRAEERLTLRHKNKSKWAKRVLERGLNAQDEGTRAAITEQLSQHARLTRKMNSMNDSSNSDNSSDEEYDEDSDVSERDRASKVLMKAKEKTQSILEEEDEVPTSGVLSLPFMARGLKKRKDEANEEAKLALQEYEAALGQKHDSADTKTAAGNGRRVFGGPTQKVALPTKKKNLNDNSTNSDSDSEAEFEPEENIVDERSDGRQKDVRVSYSLLNEGSESNQEPPFAVCLCLLCLSFVVLIPCVLQDSGKMAVDAGPKTAYKVAIFASNTWRKMSEKSEVEAGTKRAPTDVQSAVENKHPEETGEESDSDDEAQMIDGNLSSGRRAAYELPSQAELIHEAFAGDDVEEEFAKYKDEALSKENPEPEKPVLLPGWGQWTNVQKRKGLPSWMEEEHKLAQRKRDEAVKKRKDAHLKHVIISEKLDKKAEKLHTKSLPFPFTSKEVFEQSIRMPIGPEFNPATTVGALNRPEVLKRPGVIIKPINYEDVDPHEKVVQHKQGGDKKQQKRKQPPKSKTEGKRHRMKPVMVKS</sequence>
<comment type="caution">
    <text evidence="5">The sequence shown here is derived from an EMBL/GenBank/DDBJ whole genome shotgun (WGS) entry which is preliminary data.</text>
</comment>
<evidence type="ECO:0000256" key="4">
    <source>
        <dbReference type="SAM" id="MobiDB-lite"/>
    </source>
</evidence>
<feature type="region of interest" description="Disordered" evidence="4">
    <location>
        <begin position="529"/>
        <end position="593"/>
    </location>
</feature>
<dbReference type="EMBL" id="CAMGYJ010000005">
    <property type="protein sequence ID" value="CAI0412560.1"/>
    <property type="molecule type" value="Genomic_DNA"/>
</dbReference>
<dbReference type="PANTHER" id="PTHR14150:SF12">
    <property type="entry name" value="U3 SMALL NUCLEOLAR RNA-ASSOCIATED PROTEIN 14 HOMOLOG A"/>
    <property type="match status" value="1"/>
</dbReference>
<feature type="region of interest" description="Disordered" evidence="4">
    <location>
        <begin position="1"/>
        <end position="147"/>
    </location>
</feature>
<feature type="region of interest" description="Disordered" evidence="4">
    <location>
        <begin position="668"/>
        <end position="707"/>
    </location>
</feature>
<feature type="compositionally biased region" description="Basic residues" evidence="4">
    <location>
        <begin position="356"/>
        <end position="367"/>
    </location>
</feature>
<proteinExistence type="predicted"/>
<evidence type="ECO:0008006" key="7">
    <source>
        <dbReference type="Google" id="ProtNLM"/>
    </source>
</evidence>
<reference evidence="5" key="1">
    <citation type="submission" date="2022-08" db="EMBL/GenBank/DDBJ databases">
        <authorList>
            <person name="Gutierrez-Valencia J."/>
        </authorList>
    </citation>
    <scope>NUCLEOTIDE SEQUENCE</scope>
</reference>
<feature type="compositionally biased region" description="Basic and acidic residues" evidence="4">
    <location>
        <begin position="877"/>
        <end position="893"/>
    </location>
</feature>
<name>A0AAV0JU68_9ROSI</name>
<evidence type="ECO:0000313" key="5">
    <source>
        <dbReference type="EMBL" id="CAI0412560.1"/>
    </source>
</evidence>
<feature type="region of interest" description="Disordered" evidence="4">
    <location>
        <begin position="356"/>
        <end position="377"/>
    </location>
</feature>
<dbReference type="AlphaFoldDB" id="A0AAV0JU68"/>
<evidence type="ECO:0000313" key="6">
    <source>
        <dbReference type="Proteomes" id="UP001154282"/>
    </source>
</evidence>
<dbReference type="Pfam" id="PF04615">
    <property type="entry name" value="Utp14"/>
    <property type="match status" value="1"/>
</dbReference>
<feature type="compositionally biased region" description="Basic and acidic residues" evidence="4">
    <location>
        <begin position="51"/>
        <end position="61"/>
    </location>
</feature>
<dbReference type="PANTHER" id="PTHR14150">
    <property type="entry name" value="U3 SMALL NUCLEOLAR RNA-ASSOCIATED PROTEIN 14"/>
    <property type="match status" value="1"/>
</dbReference>
<feature type="compositionally biased region" description="Basic residues" evidence="4">
    <location>
        <begin position="894"/>
        <end position="913"/>
    </location>
</feature>
<feature type="compositionally biased region" description="Acidic residues" evidence="4">
    <location>
        <begin position="454"/>
        <end position="464"/>
    </location>
</feature>
<feature type="compositionally biased region" description="Basic residues" evidence="4">
    <location>
        <begin position="21"/>
        <end position="41"/>
    </location>
</feature>
<dbReference type="GO" id="GO:0006364">
    <property type="term" value="P:rRNA processing"/>
    <property type="evidence" value="ECO:0007669"/>
    <property type="project" value="InterPro"/>
</dbReference>
<feature type="region of interest" description="Disordered" evidence="4">
    <location>
        <begin position="436"/>
        <end position="494"/>
    </location>
</feature>
<organism evidence="5 6">
    <name type="scientific">Linum tenue</name>
    <dbReference type="NCBI Taxonomy" id="586396"/>
    <lineage>
        <taxon>Eukaryota</taxon>
        <taxon>Viridiplantae</taxon>
        <taxon>Streptophyta</taxon>
        <taxon>Embryophyta</taxon>
        <taxon>Tracheophyta</taxon>
        <taxon>Spermatophyta</taxon>
        <taxon>Magnoliopsida</taxon>
        <taxon>eudicotyledons</taxon>
        <taxon>Gunneridae</taxon>
        <taxon>Pentapetalae</taxon>
        <taxon>rosids</taxon>
        <taxon>fabids</taxon>
        <taxon>Malpighiales</taxon>
        <taxon>Linaceae</taxon>
        <taxon>Linum</taxon>
    </lineage>
</organism>
<dbReference type="InterPro" id="IPR006709">
    <property type="entry name" value="SSU_processome_Utp14"/>
</dbReference>
<comment type="subcellular location">
    <subcellularLocation>
        <location evidence="1">Nucleus</location>
        <location evidence="1">Nucleolus</location>
    </subcellularLocation>
</comment>
<feature type="compositionally biased region" description="Acidic residues" evidence="4">
    <location>
        <begin position="694"/>
        <end position="705"/>
    </location>
</feature>
<feature type="compositionally biased region" description="Acidic residues" evidence="4">
    <location>
        <begin position="574"/>
        <end position="586"/>
    </location>
</feature>
<dbReference type="GO" id="GO:0032040">
    <property type="term" value="C:small-subunit processome"/>
    <property type="evidence" value="ECO:0007669"/>
    <property type="project" value="InterPro"/>
</dbReference>
<accession>A0AAV0JU68</accession>
<feature type="compositionally biased region" description="Basic and acidic residues" evidence="4">
    <location>
        <begin position="1"/>
        <end position="20"/>
    </location>
</feature>
<protein>
    <recommendedName>
        <fullName evidence="7">U3 small nucleolar RNA-associated protein 14</fullName>
    </recommendedName>
</protein>
<keyword evidence="3" id="KW-0539">Nucleus</keyword>